<dbReference type="EMBL" id="HACA01019505">
    <property type="protein sequence ID" value="CDW36866.1"/>
    <property type="molecule type" value="Transcribed_RNA"/>
</dbReference>
<accession>A0A0K2UGR6</accession>
<keyword evidence="1" id="KW-0472">Membrane</keyword>
<protein>
    <submittedName>
        <fullName evidence="2">Uncharacterized protein</fullName>
    </submittedName>
</protein>
<dbReference type="AlphaFoldDB" id="A0A0K2UGR6"/>
<feature type="transmembrane region" description="Helical" evidence="1">
    <location>
        <begin position="28"/>
        <end position="50"/>
    </location>
</feature>
<name>A0A0K2UGR6_LEPSM</name>
<sequence>FNFSIADDFILVFFWFSSSSFFRGWHDLIILIVLFILIDNFLTFFGRFGIRFFSRAVRFLYCFTFLFRKPFRCRLLVSNGGFFGGTFAS</sequence>
<organism evidence="2">
    <name type="scientific">Lepeophtheirus salmonis</name>
    <name type="common">Salmon louse</name>
    <name type="synonym">Caligus salmonis</name>
    <dbReference type="NCBI Taxonomy" id="72036"/>
    <lineage>
        <taxon>Eukaryota</taxon>
        <taxon>Metazoa</taxon>
        <taxon>Ecdysozoa</taxon>
        <taxon>Arthropoda</taxon>
        <taxon>Crustacea</taxon>
        <taxon>Multicrustacea</taxon>
        <taxon>Hexanauplia</taxon>
        <taxon>Copepoda</taxon>
        <taxon>Siphonostomatoida</taxon>
        <taxon>Caligidae</taxon>
        <taxon>Lepeophtheirus</taxon>
    </lineage>
</organism>
<evidence type="ECO:0000256" key="1">
    <source>
        <dbReference type="SAM" id="Phobius"/>
    </source>
</evidence>
<proteinExistence type="predicted"/>
<feature type="non-terminal residue" evidence="2">
    <location>
        <position position="1"/>
    </location>
</feature>
<reference evidence="2" key="1">
    <citation type="submission" date="2014-05" db="EMBL/GenBank/DDBJ databases">
        <authorList>
            <person name="Chronopoulou M."/>
        </authorList>
    </citation>
    <scope>NUCLEOTIDE SEQUENCE</scope>
    <source>
        <tissue evidence="2">Whole organism</tissue>
    </source>
</reference>
<keyword evidence="1" id="KW-0812">Transmembrane</keyword>
<evidence type="ECO:0000313" key="2">
    <source>
        <dbReference type="EMBL" id="CDW36866.1"/>
    </source>
</evidence>
<keyword evidence="1" id="KW-1133">Transmembrane helix</keyword>